<evidence type="ECO:0000313" key="13">
    <source>
        <dbReference type="Proteomes" id="UP001474120"/>
    </source>
</evidence>
<name>A0ABU9KWA8_9FLAO</name>
<protein>
    <recommendedName>
        <fullName evidence="3 9">DNA repair protein RecN</fullName>
    </recommendedName>
    <alternativeName>
        <fullName evidence="8 9">Recombination protein N</fullName>
    </alternativeName>
</protein>
<accession>A0ABU9KWA8</accession>
<feature type="domain" description="RecF/RecN/SMC N-terminal" evidence="11">
    <location>
        <begin position="3"/>
        <end position="509"/>
    </location>
</feature>
<evidence type="ECO:0000259" key="11">
    <source>
        <dbReference type="Pfam" id="PF02463"/>
    </source>
</evidence>
<organism evidence="12 13">
    <name type="scientific">Lutimonas vermicola</name>
    <dbReference type="NCBI Taxonomy" id="414288"/>
    <lineage>
        <taxon>Bacteria</taxon>
        <taxon>Pseudomonadati</taxon>
        <taxon>Bacteroidota</taxon>
        <taxon>Flavobacteriia</taxon>
        <taxon>Flavobacteriales</taxon>
        <taxon>Flavobacteriaceae</taxon>
        <taxon>Lutimonas</taxon>
    </lineage>
</organism>
<evidence type="ECO:0000256" key="2">
    <source>
        <dbReference type="ARBA" id="ARBA00009441"/>
    </source>
</evidence>
<proteinExistence type="inferred from homology"/>
<sequence>MLASLSIKNYALIENLKVDFKDGLSIITGETGAGKSILMGGLALVLGKRADTSLVYDKAKKCVIEAEFQIGAYHLKAFFNENDLDYDPWVIIRREILPNGKSRAFVNDTPTTLAVLNSLSRQLIDIHSQHETLQLADPLYQFHIIDGLADNAKYLNDYQHAHGHYKFLLKNLEAFKEAQQQAQKEYDYHMFLWDELDKADLKVEEQEALEKDLEKLAHAEEIKANLSGILEISERDSIGAFSQLSEIGQQLSRIGSYADLYRSLSERMKSLLIEFKDLLEEIESENEHLVYDPEALERVEDRLQLLYDLQKKHGVSTVKELIEVRDGYHLKIENVDQAEATIDKMTKEIGETAAALDRVCMQLYKRRKEAIPKFVSQIETSLTGLEMKNTRLKVELSGTDEFLSNGKDQLLFLMSSDKGKTYEAMKKVASGGEMSRMMLAVKWILSQYSNLPAIIFDEIDTGVSGEVSNRIAEVMLAMSRNMQVITITHLPQVAAKGQHHFKVFKEEHKEGVSSNIKLLNEDERLVELAEMLGGAKITESAIAHAKQLLS</sequence>
<evidence type="ECO:0000313" key="12">
    <source>
        <dbReference type="EMBL" id="MEL4454471.1"/>
    </source>
</evidence>
<evidence type="ECO:0000256" key="4">
    <source>
        <dbReference type="ARBA" id="ARBA00022741"/>
    </source>
</evidence>
<evidence type="ECO:0000256" key="6">
    <source>
        <dbReference type="ARBA" id="ARBA00022840"/>
    </source>
</evidence>
<dbReference type="Pfam" id="PF02463">
    <property type="entry name" value="SMC_N"/>
    <property type="match status" value="1"/>
</dbReference>
<keyword evidence="10" id="KW-0175">Coiled coil</keyword>
<keyword evidence="4" id="KW-0547">Nucleotide-binding</keyword>
<evidence type="ECO:0000256" key="5">
    <source>
        <dbReference type="ARBA" id="ARBA00022763"/>
    </source>
</evidence>
<dbReference type="EMBL" id="JBCDNA010000001">
    <property type="protein sequence ID" value="MEL4454471.1"/>
    <property type="molecule type" value="Genomic_DNA"/>
</dbReference>
<keyword evidence="5 9" id="KW-0227">DNA damage</keyword>
<keyword evidence="13" id="KW-1185">Reference proteome</keyword>
<dbReference type="PANTHER" id="PTHR11059">
    <property type="entry name" value="DNA REPAIR PROTEIN RECN"/>
    <property type="match status" value="1"/>
</dbReference>
<evidence type="ECO:0000256" key="7">
    <source>
        <dbReference type="ARBA" id="ARBA00023204"/>
    </source>
</evidence>
<comment type="similarity">
    <text evidence="2 9">Belongs to the RecN family.</text>
</comment>
<dbReference type="Gene3D" id="3.40.50.300">
    <property type="entry name" value="P-loop containing nucleotide triphosphate hydrolases"/>
    <property type="match status" value="2"/>
</dbReference>
<keyword evidence="7 9" id="KW-0234">DNA repair</keyword>
<dbReference type="SUPFAM" id="SSF52540">
    <property type="entry name" value="P-loop containing nucleoside triphosphate hydrolases"/>
    <property type="match status" value="2"/>
</dbReference>
<dbReference type="InterPro" id="IPR004604">
    <property type="entry name" value="DNA_recomb/repair_RecN"/>
</dbReference>
<dbReference type="InterPro" id="IPR003395">
    <property type="entry name" value="RecF/RecN/SMC_N"/>
</dbReference>
<dbReference type="CDD" id="cd03241">
    <property type="entry name" value="ABC_RecN"/>
    <property type="match status" value="2"/>
</dbReference>
<comment type="caution">
    <text evidence="12">The sequence shown here is derived from an EMBL/GenBank/DDBJ whole genome shotgun (WGS) entry which is preliminary data.</text>
</comment>
<dbReference type="RefSeq" id="WP_342158019.1">
    <property type="nucleotide sequence ID" value="NZ_JBCDNA010000001.1"/>
</dbReference>
<dbReference type="PANTHER" id="PTHR11059:SF0">
    <property type="entry name" value="DNA REPAIR PROTEIN RECN"/>
    <property type="match status" value="1"/>
</dbReference>
<gene>
    <name evidence="12" type="primary">recN</name>
    <name evidence="12" type="ORF">AABB81_01085</name>
</gene>
<dbReference type="NCBIfam" id="TIGR00634">
    <property type="entry name" value="recN"/>
    <property type="match status" value="1"/>
</dbReference>
<comment type="function">
    <text evidence="1 9">May be involved in recombinational repair of damaged DNA.</text>
</comment>
<evidence type="ECO:0000256" key="9">
    <source>
        <dbReference type="PIRNR" id="PIRNR003128"/>
    </source>
</evidence>
<evidence type="ECO:0000256" key="10">
    <source>
        <dbReference type="SAM" id="Coils"/>
    </source>
</evidence>
<dbReference type="InterPro" id="IPR027417">
    <property type="entry name" value="P-loop_NTPase"/>
</dbReference>
<dbReference type="Proteomes" id="UP001474120">
    <property type="component" value="Unassembled WGS sequence"/>
</dbReference>
<keyword evidence="6" id="KW-0067">ATP-binding</keyword>
<dbReference type="PIRSF" id="PIRSF003128">
    <property type="entry name" value="RecN"/>
    <property type="match status" value="1"/>
</dbReference>
<reference evidence="12 13" key="1">
    <citation type="submission" date="2024-04" db="EMBL/GenBank/DDBJ databases">
        <title>whole genome sequencing of Lutimonas vermicola strain IMCC1616.</title>
        <authorList>
            <person name="Bae S.S."/>
        </authorList>
    </citation>
    <scope>NUCLEOTIDE SEQUENCE [LARGE SCALE GENOMIC DNA]</scope>
    <source>
        <strain evidence="12 13">IMCC1616</strain>
    </source>
</reference>
<evidence type="ECO:0000256" key="3">
    <source>
        <dbReference type="ARBA" id="ARBA00021315"/>
    </source>
</evidence>
<feature type="coiled-coil region" evidence="10">
    <location>
        <begin position="165"/>
        <end position="216"/>
    </location>
</feature>
<evidence type="ECO:0000256" key="1">
    <source>
        <dbReference type="ARBA" id="ARBA00003618"/>
    </source>
</evidence>
<evidence type="ECO:0000256" key="8">
    <source>
        <dbReference type="ARBA" id="ARBA00033408"/>
    </source>
</evidence>
<feature type="coiled-coil region" evidence="10">
    <location>
        <begin position="261"/>
        <end position="288"/>
    </location>
</feature>